<dbReference type="InterPro" id="IPR034027">
    <property type="entry name" value="Reprolysin_adamalysin"/>
</dbReference>
<feature type="binding site" evidence="7">
    <location>
        <position position="342"/>
    </location>
    <ligand>
        <name>Zn(2+)</name>
        <dbReference type="ChEBI" id="CHEBI:29105"/>
        <note>catalytic</note>
    </ligand>
</feature>
<dbReference type="GO" id="GO:0004222">
    <property type="term" value="F:metalloendopeptidase activity"/>
    <property type="evidence" value="ECO:0007669"/>
    <property type="project" value="InterPro"/>
</dbReference>
<evidence type="ECO:0000313" key="12">
    <source>
        <dbReference type="EMBL" id="CAC5360110.1"/>
    </source>
</evidence>
<evidence type="ECO:0008006" key="14">
    <source>
        <dbReference type="Google" id="ProtNLM"/>
    </source>
</evidence>
<evidence type="ECO:0000256" key="5">
    <source>
        <dbReference type="ARBA" id="ARBA00023157"/>
    </source>
</evidence>
<dbReference type="PANTHER" id="PTHR11905">
    <property type="entry name" value="ADAM A DISINTEGRIN AND METALLOPROTEASE DOMAIN"/>
    <property type="match status" value="1"/>
</dbReference>
<keyword evidence="2 9" id="KW-0812">Transmembrane</keyword>
<keyword evidence="4 9" id="KW-0472">Membrane</keyword>
<dbReference type="InterPro" id="IPR001762">
    <property type="entry name" value="Disintegrin_dom"/>
</dbReference>
<keyword evidence="5 7" id="KW-1015">Disulfide bond</keyword>
<dbReference type="GO" id="GO:0046872">
    <property type="term" value="F:metal ion binding"/>
    <property type="evidence" value="ECO:0007669"/>
    <property type="project" value="UniProtKB-KW"/>
</dbReference>
<dbReference type="GO" id="GO:0006509">
    <property type="term" value="P:membrane protein ectodomain proteolysis"/>
    <property type="evidence" value="ECO:0007669"/>
    <property type="project" value="TreeGrafter"/>
</dbReference>
<dbReference type="InterPro" id="IPR036436">
    <property type="entry name" value="Disintegrin_dom_sf"/>
</dbReference>
<feature type="binding site" evidence="7">
    <location>
        <position position="336"/>
    </location>
    <ligand>
        <name>Zn(2+)</name>
        <dbReference type="ChEBI" id="CHEBI:29105"/>
        <note>catalytic</note>
    </ligand>
</feature>
<feature type="region of interest" description="Disordered" evidence="8">
    <location>
        <begin position="736"/>
        <end position="1119"/>
    </location>
</feature>
<evidence type="ECO:0000259" key="10">
    <source>
        <dbReference type="PROSITE" id="PS50214"/>
    </source>
</evidence>
<evidence type="ECO:0000256" key="6">
    <source>
        <dbReference type="PROSITE-ProRule" id="PRU00068"/>
    </source>
</evidence>
<keyword evidence="13" id="KW-1185">Reference proteome</keyword>
<dbReference type="SMART" id="SM00050">
    <property type="entry name" value="DISIN"/>
    <property type="match status" value="1"/>
</dbReference>
<dbReference type="InterPro" id="IPR001590">
    <property type="entry name" value="Peptidase_M12B"/>
</dbReference>
<evidence type="ECO:0000256" key="9">
    <source>
        <dbReference type="SAM" id="Phobius"/>
    </source>
</evidence>
<reference evidence="12 13" key="1">
    <citation type="submission" date="2020-06" db="EMBL/GenBank/DDBJ databases">
        <authorList>
            <person name="Li R."/>
            <person name="Bekaert M."/>
        </authorList>
    </citation>
    <scope>NUCLEOTIDE SEQUENCE [LARGE SCALE GENOMIC DNA]</scope>
    <source>
        <strain evidence="13">wild</strain>
    </source>
</reference>
<comment type="caution">
    <text evidence="7">Lacks conserved residue(s) required for the propagation of feature annotation.</text>
</comment>
<dbReference type="PROSITE" id="PS50215">
    <property type="entry name" value="ADAM_MEPRO"/>
    <property type="match status" value="1"/>
</dbReference>
<organism evidence="12 13">
    <name type="scientific">Mytilus coruscus</name>
    <name type="common">Sea mussel</name>
    <dbReference type="NCBI Taxonomy" id="42192"/>
    <lineage>
        <taxon>Eukaryota</taxon>
        <taxon>Metazoa</taxon>
        <taxon>Spiralia</taxon>
        <taxon>Lophotrochozoa</taxon>
        <taxon>Mollusca</taxon>
        <taxon>Bivalvia</taxon>
        <taxon>Autobranchia</taxon>
        <taxon>Pteriomorphia</taxon>
        <taxon>Mytilida</taxon>
        <taxon>Mytiloidea</taxon>
        <taxon>Mytilidae</taxon>
        <taxon>Mytilinae</taxon>
        <taxon>Mytilus</taxon>
    </lineage>
</organism>
<accession>A0A6J8A265</accession>
<keyword evidence="7" id="KW-0479">Metal-binding</keyword>
<dbReference type="SMART" id="SM00608">
    <property type="entry name" value="ACR"/>
    <property type="match status" value="1"/>
</dbReference>
<dbReference type="SUPFAM" id="SSF55486">
    <property type="entry name" value="Metalloproteases ('zincins'), catalytic domain"/>
    <property type="match status" value="1"/>
</dbReference>
<dbReference type="FunFam" id="4.10.70.10:FF:000001">
    <property type="entry name" value="Disintegrin and metalloproteinase domain-containing protein 22"/>
    <property type="match status" value="1"/>
</dbReference>
<feature type="compositionally biased region" description="Basic and acidic residues" evidence="8">
    <location>
        <begin position="776"/>
        <end position="793"/>
    </location>
</feature>
<feature type="compositionally biased region" description="Low complexity" evidence="8">
    <location>
        <begin position="1055"/>
        <end position="1065"/>
    </location>
</feature>
<dbReference type="InterPro" id="IPR006586">
    <property type="entry name" value="ADAM_Cys-rich"/>
</dbReference>
<feature type="compositionally biased region" description="Pro residues" evidence="8">
    <location>
        <begin position="894"/>
        <end position="908"/>
    </location>
</feature>
<feature type="compositionally biased region" description="Polar residues" evidence="8">
    <location>
        <begin position="1089"/>
        <end position="1103"/>
    </location>
</feature>
<dbReference type="PROSITE" id="PS01186">
    <property type="entry name" value="EGF_2"/>
    <property type="match status" value="1"/>
</dbReference>
<evidence type="ECO:0000313" key="13">
    <source>
        <dbReference type="Proteomes" id="UP000507470"/>
    </source>
</evidence>
<gene>
    <name evidence="12" type="ORF">MCOR_2708</name>
</gene>
<evidence type="ECO:0000256" key="3">
    <source>
        <dbReference type="ARBA" id="ARBA00022989"/>
    </source>
</evidence>
<evidence type="ECO:0000259" key="11">
    <source>
        <dbReference type="PROSITE" id="PS50215"/>
    </source>
</evidence>
<feature type="compositionally biased region" description="Basic and acidic residues" evidence="8">
    <location>
        <begin position="827"/>
        <end position="844"/>
    </location>
</feature>
<dbReference type="SUPFAM" id="SSF57552">
    <property type="entry name" value="Blood coagulation inhibitor (disintegrin)"/>
    <property type="match status" value="1"/>
</dbReference>
<dbReference type="Gene3D" id="4.10.70.10">
    <property type="entry name" value="Disintegrin domain"/>
    <property type="match status" value="1"/>
</dbReference>
<dbReference type="InterPro" id="IPR002870">
    <property type="entry name" value="Peptidase_M12B_N"/>
</dbReference>
<feature type="disulfide bond" evidence="7">
    <location>
        <begin position="350"/>
        <end position="355"/>
    </location>
</feature>
<evidence type="ECO:0000256" key="7">
    <source>
        <dbReference type="PROSITE-ProRule" id="PRU00276"/>
    </source>
</evidence>
<proteinExistence type="predicted"/>
<comment type="subcellular location">
    <subcellularLocation>
        <location evidence="1">Membrane</location>
        <topology evidence="1">Single-pass membrane protein</topology>
    </subcellularLocation>
</comment>
<feature type="compositionally biased region" description="Basic and acidic residues" evidence="8">
    <location>
        <begin position="852"/>
        <end position="872"/>
    </location>
</feature>
<evidence type="ECO:0000256" key="4">
    <source>
        <dbReference type="ARBA" id="ARBA00023136"/>
    </source>
</evidence>
<dbReference type="Pfam" id="PF08516">
    <property type="entry name" value="ADAM_CR"/>
    <property type="match status" value="1"/>
</dbReference>
<dbReference type="Gene3D" id="3.40.390.10">
    <property type="entry name" value="Collagenase (Catalytic Domain)"/>
    <property type="match status" value="1"/>
</dbReference>
<dbReference type="CDD" id="cd04269">
    <property type="entry name" value="ZnMc_adamalysin_II_like"/>
    <property type="match status" value="1"/>
</dbReference>
<dbReference type="Pfam" id="PF01421">
    <property type="entry name" value="Reprolysin"/>
    <property type="match status" value="1"/>
</dbReference>
<feature type="compositionally biased region" description="Basic and acidic residues" evidence="8">
    <location>
        <begin position="990"/>
        <end position="1033"/>
    </location>
</feature>
<dbReference type="Proteomes" id="UP000507470">
    <property type="component" value="Unassembled WGS sequence"/>
</dbReference>
<feature type="compositionally biased region" description="Basic and acidic residues" evidence="8">
    <location>
        <begin position="8"/>
        <end position="30"/>
    </location>
</feature>
<feature type="region of interest" description="Disordered" evidence="8">
    <location>
        <begin position="1"/>
        <end position="30"/>
    </location>
</feature>
<feature type="domain" description="Peptidase M12B" evidence="11">
    <location>
        <begin position="197"/>
        <end position="394"/>
    </location>
</feature>
<dbReference type="Pfam" id="PF01562">
    <property type="entry name" value="Pep_M12B_propep"/>
    <property type="match status" value="1"/>
</dbReference>
<dbReference type="EMBL" id="CACVKT020000543">
    <property type="protein sequence ID" value="CAC5360110.1"/>
    <property type="molecule type" value="Genomic_DNA"/>
</dbReference>
<sequence length="1119" mass="124367">MGNYNAEKNYKEKKIDPIRKPNDRTHPISGRNLEKLEINTKHIEKATVIFDAFKKHFVIDIHLNRFLFTKSYIEKTFNERNEPVIRKPTNQVLEHCYYHGTVRGVPHSIVSLSSCNGIRGHITDDEQSYYIEPARGRYHKFYIEQDTRPSVFHSEDFKSKHSRYLSNATINTLHRKEFLQRSKRSIRAPADSNRNSKYVEMYIVNDNSVYRQHRGDKKKIFQRSQEIANYVSKLYQPLNIFIALVGVEIWTVANKIVVSNLANTTLDNFLSYRRQAINPHHPNDNAQLITGILFQDSIVGKAIKMSICTFQYSAGVAMDATSTTQVATTVAHELGHNFGMEHDNYSVCLCPDQKCIMATTGGGSKTPTKWSSCSQTVLNDNFEIGLDYCLKNIPEQLFNAPYCGNGFVEEGEECDCGLPQTCDSKCCNASSCKLLSHARCATGRCCDLNNCQPKSAATLCRLSPGECDLPEFCDGETEYCPSDVHIINGMPCSGGQSYCYNGTCTTPTGQCKLLWGSTGRVSDPICFKMLNINGSKYGNCGYNWITRRYERCDKEDVDCGLLHCVHLNEKLMFWSEQISHATPATFLTKGDKKYVCRSAIMDVGLDMPDPGQVPDGSKCGDHKICLKKKCVPLSLVSTPTCPNCHGNGVCNTMGQCHCNEGFAPPYCDEPGHGGSLHSGPVKIQKVNSLMIGLLVFFLVICPLVIIAVAVINRQKLYNCWNKQVAVILYRVPKFKRKPKGPKKNFSDGASGEPVETTTRFRNGGGVDISGPLLTEKTQDRPEPKKKPFIEFRAMKPSSKPPPKVKSEALLSDSEPDVHRKLPSAPDLLKHDPIVKKDSFNKEISKPVLISTTDRRSKAFVRESSNEKLKDANKNNLSSPVPPHAALKPSHSDPPLRPPPRPTSMPPPSDNDKKEKKSLRKSIVEAAQKSPQRPPPPRSNFSTASFNLGNDQFDPNKRKKEKDKPETSAPPAITKFKPEKKTSTNAAKTFMELKKTDNAAEAKKPLKVPSELKDKLSRTVLKPRDKLSISKPGDKPSSSKTGDKPSSSKVGDKKSSSSSGHKLVSSRGQSKSEEDTDKPSVAAMKAMFDQNDSPKMSGQGTGNRLRTGPKPGSKVRSVNV</sequence>
<dbReference type="PANTHER" id="PTHR11905:SF159">
    <property type="entry name" value="ADAM METALLOPROTEASE"/>
    <property type="match status" value="1"/>
</dbReference>
<dbReference type="FunFam" id="3.40.390.10:FF:000002">
    <property type="entry name" value="Disintegrin and metalloproteinase domain-containing protein 22"/>
    <property type="match status" value="1"/>
</dbReference>
<dbReference type="InterPro" id="IPR024079">
    <property type="entry name" value="MetalloPept_cat_dom_sf"/>
</dbReference>
<dbReference type="OrthoDB" id="5951731at2759"/>
<dbReference type="PROSITE" id="PS50214">
    <property type="entry name" value="DISINTEGRIN_2"/>
    <property type="match status" value="1"/>
</dbReference>
<dbReference type="Pfam" id="PF00200">
    <property type="entry name" value="Disintegrin"/>
    <property type="match status" value="1"/>
</dbReference>
<evidence type="ECO:0000256" key="8">
    <source>
        <dbReference type="SAM" id="MobiDB-lite"/>
    </source>
</evidence>
<name>A0A6J8A265_MYTCO</name>
<feature type="compositionally biased region" description="Low complexity" evidence="8">
    <location>
        <begin position="1034"/>
        <end position="1048"/>
    </location>
</feature>
<feature type="compositionally biased region" description="Polar residues" evidence="8">
    <location>
        <begin position="939"/>
        <end position="949"/>
    </location>
</feature>
<dbReference type="AlphaFoldDB" id="A0A6J8A265"/>
<evidence type="ECO:0000256" key="2">
    <source>
        <dbReference type="ARBA" id="ARBA00022692"/>
    </source>
</evidence>
<evidence type="ECO:0000256" key="1">
    <source>
        <dbReference type="ARBA" id="ARBA00004167"/>
    </source>
</evidence>
<feature type="domain" description="Disintegrin" evidence="10">
    <location>
        <begin position="400"/>
        <end position="488"/>
    </location>
</feature>
<feature type="disulfide bond" evidence="6">
    <location>
        <begin position="460"/>
        <end position="480"/>
    </location>
</feature>
<keyword evidence="3 9" id="KW-1133">Transmembrane helix</keyword>
<dbReference type="InterPro" id="IPR000742">
    <property type="entry name" value="EGF"/>
</dbReference>
<feature type="binding site" evidence="7">
    <location>
        <position position="332"/>
    </location>
    <ligand>
        <name>Zn(2+)</name>
        <dbReference type="ChEBI" id="CHEBI:29105"/>
        <note>catalytic</note>
    </ligand>
</feature>
<feature type="active site" evidence="7">
    <location>
        <position position="333"/>
    </location>
</feature>
<feature type="transmembrane region" description="Helical" evidence="9">
    <location>
        <begin position="689"/>
        <end position="711"/>
    </location>
</feature>
<protein>
    <recommendedName>
        <fullName evidence="14">Disintegrin and metalloproteinase domain-containing protein 12</fullName>
    </recommendedName>
</protein>
<keyword evidence="7" id="KW-0862">Zinc</keyword>
<dbReference type="GO" id="GO:0016020">
    <property type="term" value="C:membrane"/>
    <property type="evidence" value="ECO:0007669"/>
    <property type="project" value="UniProtKB-SubCell"/>
</dbReference>